<dbReference type="OrthoDB" id="8451574at2"/>
<dbReference type="AlphaFoldDB" id="A0A161QQW9"/>
<keyword evidence="3" id="KW-1185">Reference proteome</keyword>
<accession>A0A161QQW9</accession>
<evidence type="ECO:0000313" key="3">
    <source>
        <dbReference type="Proteomes" id="UP000076574"/>
    </source>
</evidence>
<organism evidence="2 3">
    <name type="scientific">Tardiphaga robiniae</name>
    <dbReference type="NCBI Taxonomy" id="943830"/>
    <lineage>
        <taxon>Bacteria</taxon>
        <taxon>Pseudomonadati</taxon>
        <taxon>Pseudomonadota</taxon>
        <taxon>Alphaproteobacteria</taxon>
        <taxon>Hyphomicrobiales</taxon>
        <taxon>Nitrobacteraceae</taxon>
        <taxon>Tardiphaga</taxon>
    </lineage>
</organism>
<keyword evidence="1" id="KW-0812">Transmembrane</keyword>
<proteinExistence type="predicted"/>
<gene>
    <name evidence="2" type="ORF">A4A58_25540</name>
</gene>
<sequence>MSPDALNSFFQLCIGFALAGAIASAYQAFAKRPPSFSLLQQGPSPEAFAAVPLLVFTAPFIIMRNTLRNGAAEQHRVQFVMIATVLAGLWSLMSGTFIVMTLEALGILA</sequence>
<dbReference type="Pfam" id="PF22258">
    <property type="entry name" value="DUF6949"/>
    <property type="match status" value="1"/>
</dbReference>
<feature type="transmembrane region" description="Helical" evidence="1">
    <location>
        <begin position="79"/>
        <end position="102"/>
    </location>
</feature>
<keyword evidence="1" id="KW-0472">Membrane</keyword>
<feature type="transmembrane region" description="Helical" evidence="1">
    <location>
        <begin position="47"/>
        <end position="67"/>
    </location>
</feature>
<dbReference type="Proteomes" id="UP000076574">
    <property type="component" value="Unassembled WGS sequence"/>
</dbReference>
<dbReference type="STRING" id="943830.A4A58_25540"/>
<dbReference type="RefSeq" id="WP_068731897.1">
    <property type="nucleotide sequence ID" value="NZ_LVYV01000008.1"/>
</dbReference>
<reference evidence="2 3" key="1">
    <citation type="submission" date="2016-03" db="EMBL/GenBank/DDBJ databases">
        <title>Microsymbionts genomes from the relict species Vavilovia formosa (Stev.) Fed.</title>
        <authorList>
            <person name="Kopat V."/>
            <person name="Chirak E."/>
            <person name="Kimeklis A."/>
            <person name="Andronov E."/>
        </authorList>
    </citation>
    <scope>NUCLEOTIDE SEQUENCE [LARGE SCALE GENOMIC DNA]</scope>
    <source>
        <strain evidence="2 3">Vaf07</strain>
    </source>
</reference>
<protein>
    <submittedName>
        <fullName evidence="2">Uncharacterized protein</fullName>
    </submittedName>
</protein>
<evidence type="ECO:0000313" key="2">
    <source>
        <dbReference type="EMBL" id="KZD23724.1"/>
    </source>
</evidence>
<evidence type="ECO:0000256" key="1">
    <source>
        <dbReference type="SAM" id="Phobius"/>
    </source>
</evidence>
<dbReference type="EMBL" id="LVYV01000008">
    <property type="protein sequence ID" value="KZD23724.1"/>
    <property type="molecule type" value="Genomic_DNA"/>
</dbReference>
<dbReference type="InterPro" id="IPR053803">
    <property type="entry name" value="DUF6949"/>
</dbReference>
<comment type="caution">
    <text evidence="2">The sequence shown here is derived from an EMBL/GenBank/DDBJ whole genome shotgun (WGS) entry which is preliminary data.</text>
</comment>
<name>A0A161QQW9_9BRAD</name>
<keyword evidence="1" id="KW-1133">Transmembrane helix</keyword>